<dbReference type="Proteomes" id="UP001050975">
    <property type="component" value="Unassembled WGS sequence"/>
</dbReference>
<organism evidence="1 2">
    <name type="scientific">Microseira wollei NIES-4236</name>
    <dbReference type="NCBI Taxonomy" id="2530354"/>
    <lineage>
        <taxon>Bacteria</taxon>
        <taxon>Bacillati</taxon>
        <taxon>Cyanobacteriota</taxon>
        <taxon>Cyanophyceae</taxon>
        <taxon>Oscillatoriophycideae</taxon>
        <taxon>Aerosakkonematales</taxon>
        <taxon>Aerosakkonemataceae</taxon>
        <taxon>Microseira</taxon>
    </lineage>
</organism>
<dbReference type="EMBL" id="BLAY01000023">
    <property type="protein sequence ID" value="GET37154.1"/>
    <property type="molecule type" value="Genomic_DNA"/>
</dbReference>
<dbReference type="AlphaFoldDB" id="A0AAV3X9U5"/>
<accession>A0AAV3X9U5</accession>
<evidence type="ECO:0000313" key="2">
    <source>
        <dbReference type="Proteomes" id="UP001050975"/>
    </source>
</evidence>
<sequence length="128" mass="13706">MVVAVRTDNNAGLCSAGFICPAIKPNWSPNNSLYSFAPNGNDISRFRVLPGNPLSPNHHDILFNPENFPANINPGGTRDLLKRIVLCSSTQGGIVGLTSSDFGIIASNGLNNLSQLTIDGHLDKYPCR</sequence>
<reference evidence="1" key="1">
    <citation type="submission" date="2019-10" db="EMBL/GenBank/DDBJ databases">
        <title>Draft genome sequece of Microseira wollei NIES-4236.</title>
        <authorList>
            <person name="Yamaguchi H."/>
            <person name="Suzuki S."/>
            <person name="Kawachi M."/>
        </authorList>
    </citation>
    <scope>NUCLEOTIDE SEQUENCE</scope>
    <source>
        <strain evidence="1">NIES-4236</strain>
    </source>
</reference>
<keyword evidence="2" id="KW-1185">Reference proteome</keyword>
<proteinExistence type="predicted"/>
<protein>
    <submittedName>
        <fullName evidence="1">Uncharacterized protein</fullName>
    </submittedName>
</protein>
<comment type="caution">
    <text evidence="1">The sequence shown here is derived from an EMBL/GenBank/DDBJ whole genome shotgun (WGS) entry which is preliminary data.</text>
</comment>
<evidence type="ECO:0000313" key="1">
    <source>
        <dbReference type="EMBL" id="GET37154.1"/>
    </source>
</evidence>
<name>A0AAV3X9U5_9CYAN</name>
<gene>
    <name evidence="1" type="ORF">MiSe_19070</name>
</gene>